<organism evidence="2 4">
    <name type="scientific">Cupriavidus campinensis</name>
    <dbReference type="NCBI Taxonomy" id="151783"/>
    <lineage>
        <taxon>Bacteria</taxon>
        <taxon>Pseudomonadati</taxon>
        <taxon>Pseudomonadota</taxon>
        <taxon>Betaproteobacteria</taxon>
        <taxon>Burkholderiales</taxon>
        <taxon>Burkholderiaceae</taxon>
        <taxon>Cupriavidus</taxon>
    </lineage>
</organism>
<evidence type="ECO:0000313" key="4">
    <source>
        <dbReference type="Proteomes" id="UP001056132"/>
    </source>
</evidence>
<gene>
    <name evidence="1" type="ORF">FGG12_01655</name>
    <name evidence="2" type="ORF">M5D45_07165</name>
</gene>
<reference evidence="2" key="3">
    <citation type="submission" date="2022-05" db="EMBL/GenBank/DDBJ databases">
        <authorList>
            <person name="Kunte H.-J."/>
        </authorList>
    </citation>
    <scope>NUCLEOTIDE SEQUENCE</scope>
    <source>
        <strain evidence="2">G5</strain>
    </source>
</reference>
<name>A0AAE9I3T7_9BURK</name>
<evidence type="ECO:0000313" key="3">
    <source>
        <dbReference type="Proteomes" id="UP000318943"/>
    </source>
</evidence>
<evidence type="ECO:0000313" key="1">
    <source>
        <dbReference type="EMBL" id="TSP14393.1"/>
    </source>
</evidence>
<dbReference type="Proteomes" id="UP001056132">
    <property type="component" value="Chromosome 1"/>
</dbReference>
<reference evidence="1 3" key="1">
    <citation type="submission" date="2019-05" db="EMBL/GenBank/DDBJ databases">
        <title>Whole genome sequence analysis of Cupriavidus campinensis S14E4C strain.</title>
        <authorList>
            <person name="Abbaszade G."/>
            <person name="Szabo A."/>
            <person name="Toumi M."/>
            <person name="Toth E."/>
        </authorList>
    </citation>
    <scope>NUCLEOTIDE SEQUENCE [LARGE SCALE GENOMIC DNA]</scope>
    <source>
        <strain evidence="1 3">S14E4C</strain>
    </source>
</reference>
<dbReference type="RefSeq" id="WP_144195551.1">
    <property type="nucleotide sequence ID" value="NZ_CAJPVH010000023.1"/>
</dbReference>
<protein>
    <submittedName>
        <fullName evidence="2">Uncharacterized protein</fullName>
    </submittedName>
</protein>
<reference evidence="2" key="2">
    <citation type="journal article" date="2022" name="Microbiol. Resour. Announc.">
        <title>Genome Sequence of Cupriavidus campinensis Strain G5, a Member of a Bacterial Consortium Capable of Polyethylene Degradation.</title>
        <authorList>
            <person name="Schneider B."/>
            <person name="Pfeiffer F."/>
            <person name="Dyall-Smith M."/>
            <person name="Kunte H.J."/>
        </authorList>
    </citation>
    <scope>NUCLEOTIDE SEQUENCE</scope>
    <source>
        <strain evidence="2">G5</strain>
    </source>
</reference>
<accession>A0AAE9I3T7</accession>
<sequence length="187" mass="21131">MDRRLGIGGASGRDTEAIVRLLGLEETMRRIESRRATLGFDGKRLTWAEDGLRLAWHAASGKPGFTGKEHQTRADVGPIPEGRYVARQERLQRWENYPWSDRRRCIVRTLGIVKYSGTWPGCVMSWGKRRVWLDPLPGTPTHGRGGFSIHGGWWRGSAGCIDLTSDMPSFVDAFLKYGKDIDVVVRY</sequence>
<dbReference type="Proteomes" id="UP000318943">
    <property type="component" value="Unassembled WGS sequence"/>
</dbReference>
<keyword evidence="3" id="KW-1185">Reference proteome</keyword>
<proteinExistence type="predicted"/>
<dbReference type="EMBL" id="VCIZ01000001">
    <property type="protein sequence ID" value="TSP14393.1"/>
    <property type="molecule type" value="Genomic_DNA"/>
</dbReference>
<evidence type="ECO:0000313" key="2">
    <source>
        <dbReference type="EMBL" id="URF05572.1"/>
    </source>
</evidence>
<dbReference type="AlphaFoldDB" id="A0AAE9I3T7"/>
<dbReference type="KEGG" id="ccam:M5D45_07165"/>
<dbReference type="EMBL" id="CP097330">
    <property type="protein sequence ID" value="URF05572.1"/>
    <property type="molecule type" value="Genomic_DNA"/>
</dbReference>